<gene>
    <name evidence="9" type="ORF">ACJRO7_024125</name>
</gene>
<name>A0ABD3K4A6_EUCGL</name>
<dbReference type="EMBL" id="JBJKBG010000006">
    <property type="protein sequence ID" value="KAL3734899.1"/>
    <property type="molecule type" value="Genomic_DNA"/>
</dbReference>
<dbReference type="GO" id="GO:0006417">
    <property type="term" value="P:regulation of translation"/>
    <property type="evidence" value="ECO:0007669"/>
    <property type="project" value="UniProtKB-KW"/>
</dbReference>
<dbReference type="InterPro" id="IPR033712">
    <property type="entry name" value="Pumilio_RNA-bd"/>
</dbReference>
<dbReference type="InterPro" id="IPR001313">
    <property type="entry name" value="Pumilio_RNA-bd_rpt"/>
</dbReference>
<feature type="repeat" description="Pumilio" evidence="6">
    <location>
        <begin position="479"/>
        <end position="514"/>
    </location>
</feature>
<evidence type="ECO:0000256" key="4">
    <source>
        <dbReference type="ARBA" id="ARBA00022845"/>
    </source>
</evidence>
<dbReference type="GO" id="GO:0003723">
    <property type="term" value="F:RNA binding"/>
    <property type="evidence" value="ECO:0007669"/>
    <property type="project" value="UniProtKB-KW"/>
</dbReference>
<dbReference type="InterPro" id="IPR011989">
    <property type="entry name" value="ARM-like"/>
</dbReference>
<dbReference type="InterPro" id="IPR016024">
    <property type="entry name" value="ARM-type_fold"/>
</dbReference>
<protein>
    <recommendedName>
        <fullName evidence="8">PUM-HD domain-containing protein</fullName>
    </recommendedName>
</protein>
<reference evidence="9 10" key="1">
    <citation type="submission" date="2024-11" db="EMBL/GenBank/DDBJ databases">
        <title>Chromosome-level genome assembly of Eucalyptus globulus Labill. provides insights into its genome evolution.</title>
        <authorList>
            <person name="Li X."/>
        </authorList>
    </citation>
    <scope>NUCLEOTIDE SEQUENCE [LARGE SCALE GENOMIC DNA]</scope>
    <source>
        <strain evidence="9">CL2024</strain>
        <tissue evidence="9">Fresh tender leaves</tissue>
    </source>
</reference>
<dbReference type="AlphaFoldDB" id="A0ABD3K4A6"/>
<accession>A0ABD3K4A6</accession>
<dbReference type="PANTHER" id="PTHR12537">
    <property type="entry name" value="RNA BINDING PROTEIN PUMILIO-RELATED"/>
    <property type="match status" value="1"/>
</dbReference>
<evidence type="ECO:0000256" key="1">
    <source>
        <dbReference type="ARBA" id="ARBA00004496"/>
    </source>
</evidence>
<comment type="caution">
    <text evidence="9">The sequence shown here is derived from an EMBL/GenBank/DDBJ whole genome shotgun (WGS) entry which is preliminary data.</text>
</comment>
<feature type="repeat" description="Pumilio" evidence="6">
    <location>
        <begin position="407"/>
        <end position="442"/>
    </location>
</feature>
<feature type="repeat" description="Pumilio" evidence="6">
    <location>
        <begin position="443"/>
        <end position="478"/>
    </location>
</feature>
<dbReference type="CDD" id="cd07920">
    <property type="entry name" value="Pumilio"/>
    <property type="match status" value="1"/>
</dbReference>
<comment type="subcellular location">
    <subcellularLocation>
        <location evidence="1">Cytoplasm</location>
    </subcellularLocation>
</comment>
<dbReference type="PANTHER" id="PTHR12537:SF63">
    <property type="entry name" value="PUMILIO HOMOLOG 15"/>
    <property type="match status" value="1"/>
</dbReference>
<feature type="compositionally biased region" description="Pro residues" evidence="7">
    <location>
        <begin position="16"/>
        <end position="36"/>
    </location>
</feature>
<evidence type="ECO:0000313" key="10">
    <source>
        <dbReference type="Proteomes" id="UP001634007"/>
    </source>
</evidence>
<dbReference type="PROSITE" id="PS50302">
    <property type="entry name" value="PUM"/>
    <property type="match status" value="5"/>
</dbReference>
<feature type="repeat" description="Pumilio" evidence="6">
    <location>
        <begin position="370"/>
        <end position="406"/>
    </location>
</feature>
<proteinExistence type="predicted"/>
<feature type="region of interest" description="Disordered" evidence="7">
    <location>
        <begin position="1"/>
        <end position="36"/>
    </location>
</feature>
<evidence type="ECO:0000313" key="9">
    <source>
        <dbReference type="EMBL" id="KAL3734899.1"/>
    </source>
</evidence>
<evidence type="ECO:0000256" key="5">
    <source>
        <dbReference type="ARBA" id="ARBA00022884"/>
    </source>
</evidence>
<dbReference type="Pfam" id="PF00806">
    <property type="entry name" value="PUF"/>
    <property type="match status" value="7"/>
</dbReference>
<dbReference type="SMART" id="SM00025">
    <property type="entry name" value="Pumilio"/>
    <property type="match status" value="8"/>
</dbReference>
<evidence type="ECO:0000256" key="7">
    <source>
        <dbReference type="SAM" id="MobiDB-lite"/>
    </source>
</evidence>
<feature type="domain" description="PUM-HD" evidence="8">
    <location>
        <begin position="201"/>
        <end position="544"/>
    </location>
</feature>
<dbReference type="GO" id="GO:0005737">
    <property type="term" value="C:cytoplasm"/>
    <property type="evidence" value="ECO:0007669"/>
    <property type="project" value="UniProtKB-SubCell"/>
</dbReference>
<keyword evidence="5" id="KW-0694">RNA-binding</keyword>
<keyword evidence="3" id="KW-0677">Repeat</keyword>
<dbReference type="Proteomes" id="UP001634007">
    <property type="component" value="Unassembled WGS sequence"/>
</dbReference>
<sequence>MSLPVESYDARLLPPRQTPAPRSPFPQDRPPAEPFPPRALDAALARLSLLPPSDHGAYVYCPGGGRGVEPDGGGGPDDMCLALRKDSELSSCSSSRRNFGIWSPELRHPGGERRRLLGSCPDGREFSVAGAGAEAEALRPAFNAYGQVCLNSDGSSDCYADRISQVSQSTNLSQQNGLFNDYSRLCSGVVDNGFRVGGLVSRSSLNGRRAQFAQVLLNCTSIEAMRGRIESIATDPEGFRVLLSMMERMDRDEAELVFSETIERVGYLMTDPFANHVVQRLLEVCSEEQRKQILYAVTWNSQIVSICLSTYGIRSIQKLMDTLTTRWQKNVVIHTLAPFMYQLIKNAIGHHVIRHCLKVFSNEDNEILYELVATKCYQIATDKSGCCILQQCVEHAQGKQRDRLVTEITTHALLLAENCYGNYVVQHLLTLEIPQVADDLHRQFLGNYAILSCNKYGSNVVEKCLKEMGYNQFKQIVVELLEEFLTVLLNEYGNYVIRRAVEVSKEQRQTQIYYILSAELRRYDPLIKSNPYGKKAVSRLEKQNILP</sequence>
<organism evidence="9 10">
    <name type="scientific">Eucalyptus globulus</name>
    <name type="common">Tasmanian blue gum</name>
    <dbReference type="NCBI Taxonomy" id="34317"/>
    <lineage>
        <taxon>Eukaryota</taxon>
        <taxon>Viridiplantae</taxon>
        <taxon>Streptophyta</taxon>
        <taxon>Embryophyta</taxon>
        <taxon>Tracheophyta</taxon>
        <taxon>Spermatophyta</taxon>
        <taxon>Magnoliopsida</taxon>
        <taxon>eudicotyledons</taxon>
        <taxon>Gunneridae</taxon>
        <taxon>Pentapetalae</taxon>
        <taxon>rosids</taxon>
        <taxon>malvids</taxon>
        <taxon>Myrtales</taxon>
        <taxon>Myrtaceae</taxon>
        <taxon>Myrtoideae</taxon>
        <taxon>Eucalypteae</taxon>
        <taxon>Eucalyptus</taxon>
    </lineage>
</organism>
<keyword evidence="10" id="KW-1185">Reference proteome</keyword>
<dbReference type="InterPro" id="IPR033133">
    <property type="entry name" value="PUM-HD"/>
</dbReference>
<dbReference type="PROSITE" id="PS50303">
    <property type="entry name" value="PUM_HD"/>
    <property type="match status" value="1"/>
</dbReference>
<keyword evidence="2" id="KW-0963">Cytoplasm</keyword>
<feature type="repeat" description="Pumilio" evidence="6">
    <location>
        <begin position="260"/>
        <end position="295"/>
    </location>
</feature>
<keyword evidence="4" id="KW-0810">Translation regulation</keyword>
<evidence type="ECO:0000256" key="3">
    <source>
        <dbReference type="ARBA" id="ARBA00022737"/>
    </source>
</evidence>
<evidence type="ECO:0000259" key="8">
    <source>
        <dbReference type="PROSITE" id="PS50303"/>
    </source>
</evidence>
<evidence type="ECO:0000256" key="6">
    <source>
        <dbReference type="PROSITE-ProRule" id="PRU00317"/>
    </source>
</evidence>
<dbReference type="SUPFAM" id="SSF48371">
    <property type="entry name" value="ARM repeat"/>
    <property type="match status" value="1"/>
</dbReference>
<evidence type="ECO:0000256" key="2">
    <source>
        <dbReference type="ARBA" id="ARBA00022490"/>
    </source>
</evidence>
<dbReference type="Gene3D" id="1.25.10.10">
    <property type="entry name" value="Leucine-rich Repeat Variant"/>
    <property type="match status" value="1"/>
</dbReference>